<keyword evidence="3" id="KW-1185">Reference proteome</keyword>
<dbReference type="OrthoDB" id="203279at2759"/>
<evidence type="ECO:0000313" key="3">
    <source>
        <dbReference type="Proteomes" id="UP000799766"/>
    </source>
</evidence>
<organism evidence="2 3">
    <name type="scientific">Lineolata rhizophorae</name>
    <dbReference type="NCBI Taxonomy" id="578093"/>
    <lineage>
        <taxon>Eukaryota</taxon>
        <taxon>Fungi</taxon>
        <taxon>Dikarya</taxon>
        <taxon>Ascomycota</taxon>
        <taxon>Pezizomycotina</taxon>
        <taxon>Dothideomycetes</taxon>
        <taxon>Dothideomycetes incertae sedis</taxon>
        <taxon>Lineolatales</taxon>
        <taxon>Lineolataceae</taxon>
        <taxon>Lineolata</taxon>
    </lineage>
</organism>
<proteinExistence type="predicted"/>
<feature type="region of interest" description="Disordered" evidence="1">
    <location>
        <begin position="1"/>
        <end position="107"/>
    </location>
</feature>
<name>A0A6A6NXS0_9PEZI</name>
<feature type="compositionally biased region" description="Basic and acidic residues" evidence="1">
    <location>
        <begin position="73"/>
        <end position="107"/>
    </location>
</feature>
<evidence type="ECO:0000313" key="2">
    <source>
        <dbReference type="EMBL" id="KAF2456324.1"/>
    </source>
</evidence>
<sequence>MSSSYGSGTEAGAGFGNKSAPDADPSATNTADTRFDKHTDSRPYTGGSTDYGSGMTDGPGAGNKTGGFASDSRTGKLMEKAGHLMHNENMVEKGRERRRSNGLDEST</sequence>
<gene>
    <name evidence="2" type="ORF">BDY21DRAFT_372455</name>
</gene>
<reference evidence="2" key="1">
    <citation type="journal article" date="2020" name="Stud. Mycol.">
        <title>101 Dothideomycetes genomes: a test case for predicting lifestyles and emergence of pathogens.</title>
        <authorList>
            <person name="Haridas S."/>
            <person name="Albert R."/>
            <person name="Binder M."/>
            <person name="Bloem J."/>
            <person name="Labutti K."/>
            <person name="Salamov A."/>
            <person name="Andreopoulos B."/>
            <person name="Baker S."/>
            <person name="Barry K."/>
            <person name="Bills G."/>
            <person name="Bluhm B."/>
            <person name="Cannon C."/>
            <person name="Castanera R."/>
            <person name="Culley D."/>
            <person name="Daum C."/>
            <person name="Ezra D."/>
            <person name="Gonzalez J."/>
            <person name="Henrissat B."/>
            <person name="Kuo A."/>
            <person name="Liang C."/>
            <person name="Lipzen A."/>
            <person name="Lutzoni F."/>
            <person name="Magnuson J."/>
            <person name="Mondo S."/>
            <person name="Nolan M."/>
            <person name="Ohm R."/>
            <person name="Pangilinan J."/>
            <person name="Park H.-J."/>
            <person name="Ramirez L."/>
            <person name="Alfaro M."/>
            <person name="Sun H."/>
            <person name="Tritt A."/>
            <person name="Yoshinaga Y."/>
            <person name="Zwiers L.-H."/>
            <person name="Turgeon B."/>
            <person name="Goodwin S."/>
            <person name="Spatafora J."/>
            <person name="Crous P."/>
            <person name="Grigoriev I."/>
        </authorList>
    </citation>
    <scope>NUCLEOTIDE SEQUENCE</scope>
    <source>
        <strain evidence="2">ATCC 16933</strain>
    </source>
</reference>
<accession>A0A6A6NXS0</accession>
<dbReference type="EMBL" id="MU001683">
    <property type="protein sequence ID" value="KAF2456324.1"/>
    <property type="molecule type" value="Genomic_DNA"/>
</dbReference>
<dbReference type="Proteomes" id="UP000799766">
    <property type="component" value="Unassembled WGS sequence"/>
</dbReference>
<protein>
    <submittedName>
        <fullName evidence="2">Uncharacterized protein</fullName>
    </submittedName>
</protein>
<dbReference type="AlphaFoldDB" id="A0A6A6NXS0"/>
<evidence type="ECO:0000256" key="1">
    <source>
        <dbReference type="SAM" id="MobiDB-lite"/>
    </source>
</evidence>
<feature type="compositionally biased region" description="Gly residues" evidence="1">
    <location>
        <begin position="55"/>
        <end position="65"/>
    </location>
</feature>